<feature type="compositionally biased region" description="Low complexity" evidence="2">
    <location>
        <begin position="492"/>
        <end position="501"/>
    </location>
</feature>
<feature type="region of interest" description="Disordered" evidence="2">
    <location>
        <begin position="467"/>
        <end position="504"/>
    </location>
</feature>
<evidence type="ECO:0000313" key="3">
    <source>
        <dbReference type="EMBL" id="WIA09252.1"/>
    </source>
</evidence>
<gene>
    <name evidence="3" type="ORF">OEZ85_008660</name>
</gene>
<organism evidence="3 4">
    <name type="scientific">Tetradesmus obliquus</name>
    <name type="common">Green alga</name>
    <name type="synonym">Acutodesmus obliquus</name>
    <dbReference type="NCBI Taxonomy" id="3088"/>
    <lineage>
        <taxon>Eukaryota</taxon>
        <taxon>Viridiplantae</taxon>
        <taxon>Chlorophyta</taxon>
        <taxon>core chlorophytes</taxon>
        <taxon>Chlorophyceae</taxon>
        <taxon>CS clade</taxon>
        <taxon>Sphaeropleales</taxon>
        <taxon>Scenedesmaceae</taxon>
        <taxon>Tetradesmus</taxon>
    </lineage>
</organism>
<keyword evidence="4" id="KW-1185">Reference proteome</keyword>
<proteinExistence type="predicted"/>
<name>A0ABY8TJU2_TETOB</name>
<accession>A0ABY8TJU2</accession>
<feature type="compositionally biased region" description="Polar residues" evidence="2">
    <location>
        <begin position="469"/>
        <end position="480"/>
    </location>
</feature>
<feature type="coiled-coil region" evidence="1">
    <location>
        <begin position="15"/>
        <end position="49"/>
    </location>
</feature>
<evidence type="ECO:0000256" key="2">
    <source>
        <dbReference type="SAM" id="MobiDB-lite"/>
    </source>
</evidence>
<feature type="region of interest" description="Disordered" evidence="2">
    <location>
        <begin position="600"/>
        <end position="633"/>
    </location>
</feature>
<dbReference type="Proteomes" id="UP001244341">
    <property type="component" value="Chromosome 1b"/>
</dbReference>
<keyword evidence="1" id="KW-0175">Coiled coil</keyword>
<dbReference type="EMBL" id="CP126208">
    <property type="protein sequence ID" value="WIA09252.1"/>
    <property type="molecule type" value="Genomic_DNA"/>
</dbReference>
<feature type="compositionally biased region" description="Basic and acidic residues" evidence="2">
    <location>
        <begin position="89"/>
        <end position="98"/>
    </location>
</feature>
<evidence type="ECO:0000256" key="1">
    <source>
        <dbReference type="SAM" id="Coils"/>
    </source>
</evidence>
<feature type="region of interest" description="Disordered" evidence="2">
    <location>
        <begin position="82"/>
        <end position="169"/>
    </location>
</feature>
<feature type="coiled-coil region" evidence="1">
    <location>
        <begin position="277"/>
        <end position="434"/>
    </location>
</feature>
<reference evidence="3 4" key="1">
    <citation type="submission" date="2023-05" db="EMBL/GenBank/DDBJ databases">
        <title>A 100% complete, gapless, phased diploid assembly of the Scenedesmus obliquus UTEX 3031 genome.</title>
        <authorList>
            <person name="Biondi T.C."/>
            <person name="Hanschen E.R."/>
            <person name="Kwon T."/>
            <person name="Eng W."/>
            <person name="Kruse C.P.S."/>
            <person name="Koehler S.I."/>
            <person name="Kunde Y."/>
            <person name="Gleasner C.D."/>
            <person name="You Mak K.T."/>
            <person name="Polle J."/>
            <person name="Hovde B.T."/>
            <person name="Starkenburg S.R."/>
        </authorList>
    </citation>
    <scope>NUCLEOTIDE SEQUENCE [LARGE SCALE GENOMIC DNA]</scope>
    <source>
        <strain evidence="3 4">DOE0152z</strain>
    </source>
</reference>
<feature type="compositionally biased region" description="Low complexity" evidence="2">
    <location>
        <begin position="115"/>
        <end position="143"/>
    </location>
</feature>
<protein>
    <submittedName>
        <fullName evidence="3">Uncharacterized protein</fullName>
    </submittedName>
</protein>
<evidence type="ECO:0000313" key="4">
    <source>
        <dbReference type="Proteomes" id="UP001244341"/>
    </source>
</evidence>
<sequence>MGLLSCFAPSQQEDTDHLSQQVQELKVALASAQKQVTQLQADRSQLLHDLASRPVTPFKQDAATEMATVSVAVQVKPPVTIQSRIPRPTGEDVKEVDGSKAPAKTRIPAPPLAVPPATATDAAAEPALARSPSPSRSACRSPCLSPPRSPTRSSRNLLTSEPAAAAQRAPSAAAGDAALSAAASPEAVQLAVGALRAPSFPDAGADHLSAAPAAQRVEVLQQQLKVAEAFRTSMEAELRDARFANTNLQTQMLSLQTKFEKTIEEQLREVERLITLRKEGQDAHEQAQQQVAALKHQLELQGQACASAQREAAGAAKHAAEQEQRMQQAQAAEARVREELASCVAQLEQRSKECSELVEKLQAAQQRAQAADVRVLQLQGVAQQTDEAHRAALKQVEDELRSQKAIYDSTVEEMLQLNNNYNDLKQSYHKLQSETRNHDEMVQLVQQELSELSYYAAAGRVALGVAPASSLTPPRSSEVSMGSVGGAPPPAAVAGDGAAAGEEVKGELPPGVRVTHGAVLLSDGRLQLADGRVIEASYGGEVDPKVTAAVRAIRALSDGSSDGGLAASAPEVAAQPVAAAEADELAAAAGAEAGAVAVAEGEVGEAPQTAAAGEAEVPAELQQGDGESAAATS</sequence>